<dbReference type="GO" id="GO:0016787">
    <property type="term" value="F:hydrolase activity"/>
    <property type="evidence" value="ECO:0007669"/>
    <property type="project" value="UniProtKB-KW"/>
</dbReference>
<dbReference type="GeneID" id="94196752"/>
<accession>A0AAV4LZL4</accession>
<keyword evidence="2" id="KW-0378">Hydrolase</keyword>
<comment type="caution">
    <text evidence="2">The sequence shown here is derived from an EMBL/GenBank/DDBJ whole genome shotgun (WGS) entry which is preliminary data.</text>
</comment>
<organism evidence="2 3">
    <name type="scientific">Babesia caballi</name>
    <dbReference type="NCBI Taxonomy" id="5871"/>
    <lineage>
        <taxon>Eukaryota</taxon>
        <taxon>Sar</taxon>
        <taxon>Alveolata</taxon>
        <taxon>Apicomplexa</taxon>
        <taxon>Aconoidasida</taxon>
        <taxon>Piroplasmida</taxon>
        <taxon>Babesiidae</taxon>
        <taxon>Babesia</taxon>
    </lineage>
</organism>
<name>A0AAV4LZL4_BABCB</name>
<dbReference type="RefSeq" id="XP_067717340.1">
    <property type="nucleotide sequence ID" value="XM_067861239.1"/>
</dbReference>
<gene>
    <name evidence="2" type="ORF">BcabD6B2_47060</name>
</gene>
<proteinExistence type="predicted"/>
<feature type="compositionally biased region" description="Polar residues" evidence="1">
    <location>
        <begin position="1"/>
        <end position="10"/>
    </location>
</feature>
<evidence type="ECO:0000313" key="3">
    <source>
        <dbReference type="Proteomes" id="UP001497744"/>
    </source>
</evidence>
<keyword evidence="3" id="KW-1185">Reference proteome</keyword>
<dbReference type="AlphaFoldDB" id="A0AAV4LZL4"/>
<evidence type="ECO:0000313" key="2">
    <source>
        <dbReference type="EMBL" id="GIX65271.1"/>
    </source>
</evidence>
<dbReference type="EMBL" id="BPLF01000004">
    <property type="protein sequence ID" value="GIX65271.1"/>
    <property type="molecule type" value="Genomic_DNA"/>
</dbReference>
<feature type="region of interest" description="Disordered" evidence="1">
    <location>
        <begin position="1"/>
        <end position="28"/>
    </location>
</feature>
<protein>
    <submittedName>
        <fullName evidence="2">Glycoside hydrolase family 127 protein</fullName>
    </submittedName>
</protein>
<sequence length="113" mass="12391">MAPRATQSSKDCGGSMRFMSTHTDRKEPRKRCDLCAASSLTHLCGFLAESRFGFGGGQLESLDDVEVGGMKGHLQEVLEVRQLVDVFQRLRHERDVDRGGRGAGVLRHFVGSG</sequence>
<evidence type="ECO:0000256" key="1">
    <source>
        <dbReference type="SAM" id="MobiDB-lite"/>
    </source>
</evidence>
<reference evidence="2 3" key="1">
    <citation type="submission" date="2021-06" db="EMBL/GenBank/DDBJ databases">
        <title>Genome sequence of Babesia caballi.</title>
        <authorList>
            <person name="Yamagishi J."/>
            <person name="Kidaka T."/>
            <person name="Ochi A."/>
        </authorList>
    </citation>
    <scope>NUCLEOTIDE SEQUENCE [LARGE SCALE GENOMIC DNA]</scope>
    <source>
        <strain evidence="2">USDA-D6B2</strain>
    </source>
</reference>
<dbReference type="Proteomes" id="UP001497744">
    <property type="component" value="Unassembled WGS sequence"/>
</dbReference>